<evidence type="ECO:0000313" key="3">
    <source>
        <dbReference type="Proteomes" id="UP000767446"/>
    </source>
</evidence>
<gene>
    <name evidence="2" type="ORF">DSM107014_14220</name>
</gene>
<proteinExistence type="predicted"/>
<dbReference type="SUPFAM" id="SSF143011">
    <property type="entry name" value="RelE-like"/>
    <property type="match status" value="1"/>
</dbReference>
<dbReference type="InterPro" id="IPR035093">
    <property type="entry name" value="RelE/ParE_toxin_dom_sf"/>
</dbReference>
<dbReference type="InterPro" id="IPR007712">
    <property type="entry name" value="RelE/ParE_toxin"/>
</dbReference>
<reference evidence="2" key="1">
    <citation type="submission" date="2021-02" db="EMBL/GenBank/DDBJ databases">
        <title>Metagenome analyses of Stigonema ocellatum DSM 106950, Chlorogloea purpurea SAG 13.99 and Gomphosphaeria aponina DSM 107014.</title>
        <authorList>
            <person name="Marter P."/>
            <person name="Huang S."/>
        </authorList>
    </citation>
    <scope>NUCLEOTIDE SEQUENCE</scope>
    <source>
        <strain evidence="2">JP213</strain>
    </source>
</reference>
<dbReference type="Proteomes" id="UP000767446">
    <property type="component" value="Unassembled WGS sequence"/>
</dbReference>
<protein>
    <submittedName>
        <fullName evidence="2">Type II toxin-antitoxin system RelE/ParE family toxin</fullName>
    </submittedName>
</protein>
<organism evidence="2 3">
    <name type="scientific">Gomphosphaeria aponina SAG 52.96 = DSM 107014</name>
    <dbReference type="NCBI Taxonomy" id="1521640"/>
    <lineage>
        <taxon>Bacteria</taxon>
        <taxon>Bacillati</taxon>
        <taxon>Cyanobacteriota</taxon>
        <taxon>Cyanophyceae</taxon>
        <taxon>Oscillatoriophycideae</taxon>
        <taxon>Chroococcales</taxon>
        <taxon>Gomphosphaeriaceae</taxon>
        <taxon>Gomphosphaeria</taxon>
    </lineage>
</organism>
<dbReference type="Gene3D" id="3.30.2310.20">
    <property type="entry name" value="RelE-like"/>
    <property type="match status" value="1"/>
</dbReference>
<name>A0A941JSU8_9CHRO</name>
<dbReference type="EMBL" id="JADQBC010000103">
    <property type="protein sequence ID" value="MBR8829031.1"/>
    <property type="molecule type" value="Genomic_DNA"/>
</dbReference>
<dbReference type="AlphaFoldDB" id="A0A941JSU8"/>
<evidence type="ECO:0000256" key="1">
    <source>
        <dbReference type="ARBA" id="ARBA00022649"/>
    </source>
</evidence>
<comment type="caution">
    <text evidence="2">The sequence shown here is derived from an EMBL/GenBank/DDBJ whole genome shotgun (WGS) entry which is preliminary data.</text>
</comment>
<accession>A0A941JSU8</accession>
<evidence type="ECO:0000313" key="2">
    <source>
        <dbReference type="EMBL" id="MBR8829031.1"/>
    </source>
</evidence>
<dbReference type="Pfam" id="PF05016">
    <property type="entry name" value="ParE_toxin"/>
    <property type="match status" value="1"/>
</dbReference>
<sequence length="92" mass="10658">MTEEAIGDLSYFEKSAQVTIIDAIEKQLTDQPSQATRNRKPLRPNSRFEWELRVGSYRVFYNISEQKVTVTVISVGYKQGNKVYIRSQEVNL</sequence>
<keyword evidence="1" id="KW-1277">Toxin-antitoxin system</keyword>